<dbReference type="EMBL" id="KZ293663">
    <property type="protein sequence ID" value="PBK91054.1"/>
    <property type="molecule type" value="Genomic_DNA"/>
</dbReference>
<evidence type="ECO:0000313" key="2">
    <source>
        <dbReference type="Proteomes" id="UP000217790"/>
    </source>
</evidence>
<dbReference type="OrthoDB" id="2978800at2759"/>
<gene>
    <name evidence="1" type="ORF">ARMGADRAFT_1082282</name>
</gene>
<dbReference type="OMA" id="APRRCDT"/>
<accession>A0A2H3DB82</accession>
<protein>
    <submittedName>
        <fullName evidence="1">Uncharacterized protein</fullName>
    </submittedName>
</protein>
<evidence type="ECO:0000313" key="1">
    <source>
        <dbReference type="EMBL" id="PBK91054.1"/>
    </source>
</evidence>
<dbReference type="AlphaFoldDB" id="A0A2H3DB82"/>
<name>A0A2H3DB82_ARMGA</name>
<dbReference type="Proteomes" id="UP000217790">
    <property type="component" value="Unassembled WGS sequence"/>
</dbReference>
<organism evidence="1 2">
    <name type="scientific">Armillaria gallica</name>
    <name type="common">Bulbous honey fungus</name>
    <name type="synonym">Armillaria bulbosa</name>
    <dbReference type="NCBI Taxonomy" id="47427"/>
    <lineage>
        <taxon>Eukaryota</taxon>
        <taxon>Fungi</taxon>
        <taxon>Dikarya</taxon>
        <taxon>Basidiomycota</taxon>
        <taxon>Agaricomycotina</taxon>
        <taxon>Agaricomycetes</taxon>
        <taxon>Agaricomycetidae</taxon>
        <taxon>Agaricales</taxon>
        <taxon>Marasmiineae</taxon>
        <taxon>Physalacriaceae</taxon>
        <taxon>Armillaria</taxon>
    </lineage>
</organism>
<sequence>MSISNAAIPSTFLKKLFDASSPTANLVSSILRAANHLLVCALAGNTSAILSNTLPTSTDAALPAPRQSNSASKYNRQSLIRNIKPVVNN</sequence>
<proteinExistence type="predicted"/>
<dbReference type="InParanoid" id="A0A2H3DB82"/>
<keyword evidence="2" id="KW-1185">Reference proteome</keyword>
<reference evidence="2" key="1">
    <citation type="journal article" date="2017" name="Nat. Ecol. Evol.">
        <title>Genome expansion and lineage-specific genetic innovations in the forest pathogenic fungi Armillaria.</title>
        <authorList>
            <person name="Sipos G."/>
            <person name="Prasanna A.N."/>
            <person name="Walter M.C."/>
            <person name="O'Connor E."/>
            <person name="Balint B."/>
            <person name="Krizsan K."/>
            <person name="Kiss B."/>
            <person name="Hess J."/>
            <person name="Varga T."/>
            <person name="Slot J."/>
            <person name="Riley R."/>
            <person name="Boka B."/>
            <person name="Rigling D."/>
            <person name="Barry K."/>
            <person name="Lee J."/>
            <person name="Mihaltcheva S."/>
            <person name="LaButti K."/>
            <person name="Lipzen A."/>
            <person name="Waldron R."/>
            <person name="Moloney N.M."/>
            <person name="Sperisen C."/>
            <person name="Kredics L."/>
            <person name="Vagvoelgyi C."/>
            <person name="Patrignani A."/>
            <person name="Fitzpatrick D."/>
            <person name="Nagy I."/>
            <person name="Doyle S."/>
            <person name="Anderson J.B."/>
            <person name="Grigoriev I.V."/>
            <person name="Gueldener U."/>
            <person name="Muensterkoetter M."/>
            <person name="Nagy L.G."/>
        </authorList>
    </citation>
    <scope>NUCLEOTIDE SEQUENCE [LARGE SCALE GENOMIC DNA]</scope>
    <source>
        <strain evidence="2">Ar21-2</strain>
    </source>
</reference>